<dbReference type="GO" id="GO:0046982">
    <property type="term" value="F:protein heterodimerization activity"/>
    <property type="evidence" value="ECO:0007669"/>
    <property type="project" value="InterPro"/>
</dbReference>
<dbReference type="Pfam" id="PF07524">
    <property type="entry name" value="Bromo_TP"/>
    <property type="match status" value="1"/>
</dbReference>
<dbReference type="PANTHER" id="PTHR46469">
    <property type="entry name" value="TRANSCRIPTION INITIATION FACTOR TFIID SUBUNIT 8"/>
    <property type="match status" value="1"/>
</dbReference>
<feature type="region of interest" description="Disordered" evidence="7">
    <location>
        <begin position="310"/>
        <end position="421"/>
    </location>
</feature>
<evidence type="ECO:0000256" key="1">
    <source>
        <dbReference type="ARBA" id="ARBA00004123"/>
    </source>
</evidence>
<keyword evidence="5" id="KW-0804">Transcription</keyword>
<reference evidence="10" key="2">
    <citation type="submission" date="2013-04" db="EMBL/GenBank/DDBJ databases">
        <title>Genomic mechanisms accounting for the adaptation to parasitism in nematode-trapping fungi.</title>
        <authorList>
            <person name="Ahren D.G."/>
        </authorList>
    </citation>
    <scope>NUCLEOTIDE SEQUENCE [LARGE SCALE GENOMIC DNA]</scope>
    <source>
        <strain evidence="10">CBS 200.50</strain>
    </source>
</reference>
<comment type="similarity">
    <text evidence="2">Belongs to the TAF8 family.</text>
</comment>
<dbReference type="Proteomes" id="UP000015100">
    <property type="component" value="Unassembled WGS sequence"/>
</dbReference>
<keyword evidence="10" id="KW-1185">Reference proteome</keyword>
<dbReference type="STRING" id="1284197.S8ASY6"/>
<feature type="region of interest" description="Disordered" evidence="7">
    <location>
        <begin position="1"/>
        <end position="50"/>
    </location>
</feature>
<dbReference type="GO" id="GO:0006367">
    <property type="term" value="P:transcription initiation at RNA polymerase II promoter"/>
    <property type="evidence" value="ECO:0007669"/>
    <property type="project" value="TreeGrafter"/>
</dbReference>
<dbReference type="OrthoDB" id="2193813at2759"/>
<evidence type="ECO:0000256" key="3">
    <source>
        <dbReference type="ARBA" id="ARBA00017307"/>
    </source>
</evidence>
<organism evidence="9 10">
    <name type="scientific">Dactylellina haptotyla (strain CBS 200.50)</name>
    <name type="common">Nematode-trapping fungus</name>
    <name type="synonym">Monacrosporium haptotylum</name>
    <dbReference type="NCBI Taxonomy" id="1284197"/>
    <lineage>
        <taxon>Eukaryota</taxon>
        <taxon>Fungi</taxon>
        <taxon>Dikarya</taxon>
        <taxon>Ascomycota</taxon>
        <taxon>Pezizomycotina</taxon>
        <taxon>Orbiliomycetes</taxon>
        <taxon>Orbiliales</taxon>
        <taxon>Orbiliaceae</taxon>
        <taxon>Dactylellina</taxon>
    </lineage>
</organism>
<keyword evidence="4" id="KW-0805">Transcription regulation</keyword>
<evidence type="ECO:0000256" key="7">
    <source>
        <dbReference type="SAM" id="MobiDB-lite"/>
    </source>
</evidence>
<evidence type="ECO:0000313" key="9">
    <source>
        <dbReference type="EMBL" id="EPS44096.1"/>
    </source>
</evidence>
<dbReference type="AlphaFoldDB" id="S8ASY6"/>
<dbReference type="InterPro" id="IPR019473">
    <property type="entry name" value="TFIID_su8_C"/>
</dbReference>
<evidence type="ECO:0000256" key="5">
    <source>
        <dbReference type="ARBA" id="ARBA00023163"/>
    </source>
</evidence>
<comment type="subcellular location">
    <subcellularLocation>
        <location evidence="1">Nucleus</location>
    </subcellularLocation>
</comment>
<dbReference type="InterPro" id="IPR037818">
    <property type="entry name" value="TAF8"/>
</dbReference>
<feature type="compositionally biased region" description="Basic and acidic residues" evidence="7">
    <location>
        <begin position="356"/>
        <end position="381"/>
    </location>
</feature>
<dbReference type="PANTHER" id="PTHR46469:SF1">
    <property type="entry name" value="TRANSCRIPTION INITIATION FACTOR TFIID SUBUNIT 8"/>
    <property type="match status" value="1"/>
</dbReference>
<name>S8ASY6_DACHA</name>
<evidence type="ECO:0000256" key="6">
    <source>
        <dbReference type="ARBA" id="ARBA00023242"/>
    </source>
</evidence>
<protein>
    <recommendedName>
        <fullName evidence="3">Transcription initiation factor TFIID subunit 8</fullName>
    </recommendedName>
</protein>
<dbReference type="InterPro" id="IPR009072">
    <property type="entry name" value="Histone-fold"/>
</dbReference>
<reference evidence="9 10" key="1">
    <citation type="journal article" date="2013" name="PLoS Genet.">
        <title>Genomic mechanisms accounting for the adaptation to parasitism in nematode-trapping fungi.</title>
        <authorList>
            <person name="Meerupati T."/>
            <person name="Andersson K.M."/>
            <person name="Friman E."/>
            <person name="Kumar D."/>
            <person name="Tunlid A."/>
            <person name="Ahren D."/>
        </authorList>
    </citation>
    <scope>NUCLEOTIDE SEQUENCE [LARGE SCALE GENOMIC DNA]</scope>
    <source>
        <strain evidence="9 10">CBS 200.50</strain>
    </source>
</reference>
<keyword evidence="6" id="KW-0539">Nucleus</keyword>
<dbReference type="Gene3D" id="1.10.20.10">
    <property type="entry name" value="Histone, subunit A"/>
    <property type="match status" value="1"/>
</dbReference>
<feature type="compositionally biased region" description="Basic and acidic residues" evidence="7">
    <location>
        <begin position="340"/>
        <end position="349"/>
    </location>
</feature>
<dbReference type="Pfam" id="PF10406">
    <property type="entry name" value="TAF8_C"/>
    <property type="match status" value="1"/>
</dbReference>
<evidence type="ECO:0000256" key="2">
    <source>
        <dbReference type="ARBA" id="ARBA00008767"/>
    </source>
</evidence>
<dbReference type="CDD" id="cd00076">
    <property type="entry name" value="HFD_SF"/>
    <property type="match status" value="1"/>
</dbReference>
<evidence type="ECO:0000256" key="4">
    <source>
        <dbReference type="ARBA" id="ARBA00023015"/>
    </source>
</evidence>
<dbReference type="EMBL" id="AQGS01000059">
    <property type="protein sequence ID" value="EPS44096.1"/>
    <property type="molecule type" value="Genomic_DNA"/>
</dbReference>
<gene>
    <name evidence="9" type="ORF">H072_1906</name>
</gene>
<dbReference type="SMART" id="SM00576">
    <property type="entry name" value="BTP"/>
    <property type="match status" value="1"/>
</dbReference>
<evidence type="ECO:0000259" key="8">
    <source>
        <dbReference type="SMART" id="SM00576"/>
    </source>
</evidence>
<accession>S8ASY6</accession>
<proteinExistence type="inferred from homology"/>
<dbReference type="OMA" id="QTERPYI"/>
<dbReference type="InterPro" id="IPR006565">
    <property type="entry name" value="BTP"/>
</dbReference>
<dbReference type="GO" id="GO:0005669">
    <property type="term" value="C:transcription factor TFIID complex"/>
    <property type="evidence" value="ECO:0007669"/>
    <property type="project" value="InterPro"/>
</dbReference>
<evidence type="ECO:0000313" key="10">
    <source>
        <dbReference type="Proteomes" id="UP000015100"/>
    </source>
</evidence>
<feature type="compositionally biased region" description="Acidic residues" evidence="7">
    <location>
        <begin position="398"/>
        <end position="414"/>
    </location>
</feature>
<feature type="domain" description="Bromodomain associated" evidence="8">
    <location>
        <begin position="63"/>
        <end position="139"/>
    </location>
</feature>
<sequence length="447" mass="49874">MAPDILGLGPPSKKRRVSPDGEAADASADSSRMAVCSDSQRRKKLPPIARQSLPADAAPVLPAEIVEPLFEQSIALVLKSCGFDGGNKLALNSIRHMAGQYLQDITTNAMTYCATQRRTRPTVTDFEETLKNTGFNAADLEDEIIRYRKSQTRLTPSDASNEAEMPLLNGNTIKKQKPHIYTLPNPDPAPPEEPSLLELLGPELLKPRKRYKLPLPTRPAWMAKLEQDHPNNLKFAAPTKQAVSVQTERPYIDPHHPPWPGKHTYERHEVVEEVVRDAKKIRELASEEARQSGETLRKLLAEFSKVSTAVRKGDANGGTTTGTGRKSASEIYKGGNARRKRDEMFEKTWETVIKGLEAEKEKEKTDREEKKRQRKEQREKALAAPVNGLFGSSSAMEIDFDESSGDESVDEEAEKETQIDDKGLLDTVVNCEKSLWAKGGMRRVMIR</sequence>
<comment type="caution">
    <text evidence="9">The sequence shown here is derived from an EMBL/GenBank/DDBJ whole genome shotgun (WGS) entry which is preliminary data.</text>
</comment>
<dbReference type="HOGENOM" id="CLU_621161_0_0_1"/>